<dbReference type="EMBL" id="DS231620">
    <property type="protein sequence ID" value="EDU49486.1"/>
    <property type="molecule type" value="Genomic_DNA"/>
</dbReference>
<dbReference type="Proteomes" id="UP000001471">
    <property type="component" value="Unassembled WGS sequence"/>
</dbReference>
<dbReference type="OrthoDB" id="3694175at2759"/>
<feature type="region of interest" description="Disordered" evidence="1">
    <location>
        <begin position="66"/>
        <end position="85"/>
    </location>
</feature>
<gene>
    <name evidence="2" type="ORF">PTRG_06566</name>
</gene>
<evidence type="ECO:0000256" key="1">
    <source>
        <dbReference type="SAM" id="MobiDB-lite"/>
    </source>
</evidence>
<organism evidence="2 3">
    <name type="scientific">Pyrenophora tritici-repentis (strain Pt-1C-BFP)</name>
    <name type="common">Wheat tan spot fungus</name>
    <name type="synonym">Drechslera tritici-repentis</name>
    <dbReference type="NCBI Taxonomy" id="426418"/>
    <lineage>
        <taxon>Eukaryota</taxon>
        <taxon>Fungi</taxon>
        <taxon>Dikarya</taxon>
        <taxon>Ascomycota</taxon>
        <taxon>Pezizomycotina</taxon>
        <taxon>Dothideomycetes</taxon>
        <taxon>Pleosporomycetidae</taxon>
        <taxon>Pleosporales</taxon>
        <taxon>Pleosporineae</taxon>
        <taxon>Pleosporaceae</taxon>
        <taxon>Pyrenophora</taxon>
    </lineage>
</organism>
<accession>B2W9A8</accession>
<dbReference type="GeneID" id="6344827"/>
<sequence>MPTDTICYNVAIDTPRHNFVPPYDLLDPNIEPLYNHLTPPASESMRLARKRPHDDVFPVSEVTTCDEPIPSAKRPRLSRSEGSPSIATDSVMRVLQLGEMQMPISNQIVPLSNVASTATAFVSAEERSPSRELSDEQDSIRKEKPDASRITDAVFAIPKDGNKVMAFLPTHRLMQLSMNCAMLQRDYKEVEKDANVNLAKLEKIICDHQALVHSRKAKIAELERLLVVPGQGQKATMIAEEEELRKEWHIQLEGLSASYNDLFTKAGILPNDDDYDSDDDSILENQLEPAISNEKEMPFESISDDASPNMRIDSLVADKPKCDNRVANILAEGHVDVLSTTDDNNNVSKLLSEAQLQYRTYLAKLALQDARQAHDVHRTRYNQFFAQYGAKHPGQTVDELATSFGPIFLRRGQQLTGPLRVAEDALAELEKSAIDRGFYTVTADQVDPAVNPYLDDEELAAICAGRNYDHIWNWLDVEGGMDPPEPCPSEAPQTQSTYSCVGQDNVVCQRSGPGASTGSSSENTGPDVALVCSESGAASRVGKRKFKEEIEVCDSFSVIAEGDKRQKIDAWRLESYRRRPTIL</sequence>
<reference evidence="3" key="1">
    <citation type="journal article" date="2013" name="G3 (Bethesda)">
        <title>Comparative genomics of a plant-pathogenic fungus, Pyrenophora tritici-repentis, reveals transduplication and the impact of repeat elements on pathogenicity and population divergence.</title>
        <authorList>
            <person name="Manning V.A."/>
            <person name="Pandelova I."/>
            <person name="Dhillon B."/>
            <person name="Wilhelm L.J."/>
            <person name="Goodwin S.B."/>
            <person name="Berlin A.M."/>
            <person name="Figueroa M."/>
            <person name="Freitag M."/>
            <person name="Hane J.K."/>
            <person name="Henrissat B."/>
            <person name="Holman W.H."/>
            <person name="Kodira C.D."/>
            <person name="Martin J."/>
            <person name="Oliver R.P."/>
            <person name="Robbertse B."/>
            <person name="Schackwitz W."/>
            <person name="Schwartz D.C."/>
            <person name="Spatafora J.W."/>
            <person name="Turgeon B.G."/>
            <person name="Yandava C."/>
            <person name="Young S."/>
            <person name="Zhou S."/>
            <person name="Zeng Q."/>
            <person name="Grigoriev I.V."/>
            <person name="Ma L.-J."/>
            <person name="Ciuffetti L.M."/>
        </authorList>
    </citation>
    <scope>NUCLEOTIDE SEQUENCE [LARGE SCALE GENOMIC DNA]</scope>
    <source>
        <strain evidence="3">Pt-1C-BFP</strain>
    </source>
</reference>
<feature type="region of interest" description="Disordered" evidence="1">
    <location>
        <begin position="122"/>
        <end position="146"/>
    </location>
</feature>
<dbReference type="KEGG" id="ptrr:6344827"/>
<feature type="compositionally biased region" description="Basic and acidic residues" evidence="1">
    <location>
        <begin position="124"/>
        <end position="146"/>
    </location>
</feature>
<dbReference type="HOGENOM" id="CLU_467790_0_0_1"/>
<evidence type="ECO:0000313" key="2">
    <source>
        <dbReference type="EMBL" id="EDU49486.1"/>
    </source>
</evidence>
<dbReference type="InParanoid" id="B2W9A8"/>
<proteinExistence type="predicted"/>
<evidence type="ECO:0000313" key="3">
    <source>
        <dbReference type="Proteomes" id="UP000001471"/>
    </source>
</evidence>
<protein>
    <submittedName>
        <fullName evidence="2">Uncharacterized protein</fullName>
    </submittedName>
</protein>
<name>B2W9A8_PYRTR</name>
<dbReference type="AlphaFoldDB" id="B2W9A8"/>